<dbReference type="SUPFAM" id="SSF57414">
    <property type="entry name" value="Hairpin loop containing domain-like"/>
    <property type="match status" value="1"/>
</dbReference>
<sequence length="362" mass="40650">MSGGCFKVRRCGCIAAKRVQRDYVDLNSCFTYKKGYRLELNANDIESTESVQFKDDCLRACLRAVLAGGFVCRSLMHMPKDDAVSMPSTRGCFKVRRCDCIAAKRVQRDYVDLNSCFTYKKGYRLELNANDIESTESVQFKDDCLRACLRAVLAGGFVCRSLMHMPKDDDCVLTSVDGEKAVRTEEKPSQIPVNFYENQCAKVPVQGGMVEVRLRGFRGGEGVMQMVQKKGSNPLTFIVMEGLPENKEFDVLYMEDEVKDCFKMTPEEKQNAKKLITIDSDPSGMAVQPWSELDFHVLSDTVLNKTIAVVDRTAGDAITCGKIAIKGNSADWESAKNRSSFQSTLSICWPIILPIFFLIWQI</sequence>
<dbReference type="Gene3D" id="3.50.4.10">
    <property type="entry name" value="Hepatocyte Growth Factor"/>
    <property type="match status" value="1"/>
</dbReference>
<gene>
    <name evidence="2" type="ORF">TCNE_LOCUS7698</name>
</gene>
<dbReference type="PROSITE" id="PS50948">
    <property type="entry name" value="PAN"/>
    <property type="match status" value="1"/>
</dbReference>
<dbReference type="GO" id="GO:0009653">
    <property type="term" value="P:anatomical structure morphogenesis"/>
    <property type="evidence" value="ECO:0007669"/>
    <property type="project" value="TreeGrafter"/>
</dbReference>
<dbReference type="WBParaSite" id="TCNE_0000769801-mRNA-1">
    <property type="protein sequence ID" value="TCNE_0000769801-mRNA-1"/>
    <property type="gene ID" value="TCNE_0000769801"/>
</dbReference>
<organism evidence="3 4">
    <name type="scientific">Toxocara canis</name>
    <name type="common">Canine roundworm</name>
    <dbReference type="NCBI Taxonomy" id="6265"/>
    <lineage>
        <taxon>Eukaryota</taxon>
        <taxon>Metazoa</taxon>
        <taxon>Ecdysozoa</taxon>
        <taxon>Nematoda</taxon>
        <taxon>Chromadorea</taxon>
        <taxon>Rhabditida</taxon>
        <taxon>Spirurina</taxon>
        <taxon>Ascaridomorpha</taxon>
        <taxon>Ascaridoidea</taxon>
        <taxon>Toxocaridae</taxon>
        <taxon>Toxocara</taxon>
    </lineage>
</organism>
<dbReference type="AlphaFoldDB" id="A0A183UGS8"/>
<dbReference type="InterPro" id="IPR003609">
    <property type="entry name" value="Pan_app"/>
</dbReference>
<evidence type="ECO:0000313" key="2">
    <source>
        <dbReference type="EMBL" id="VDM39019.1"/>
    </source>
</evidence>
<dbReference type="Proteomes" id="UP000050794">
    <property type="component" value="Unassembled WGS sequence"/>
</dbReference>
<evidence type="ECO:0000313" key="3">
    <source>
        <dbReference type="Proteomes" id="UP000050794"/>
    </source>
</evidence>
<dbReference type="InterPro" id="IPR052774">
    <property type="entry name" value="Celegans_DevNeuronal_Protein"/>
</dbReference>
<proteinExistence type="predicted"/>
<dbReference type="CDD" id="cd01099">
    <property type="entry name" value="PAN_AP_HGF"/>
    <property type="match status" value="1"/>
</dbReference>
<dbReference type="PANTHER" id="PTHR47327:SF15">
    <property type="entry name" value="APPLE DOMAIN-CONTAINING PROTEIN"/>
    <property type="match status" value="1"/>
</dbReference>
<evidence type="ECO:0000259" key="1">
    <source>
        <dbReference type="PROSITE" id="PS50948"/>
    </source>
</evidence>
<keyword evidence="3" id="KW-1185">Reference proteome</keyword>
<protein>
    <submittedName>
        <fullName evidence="4">Apple domain-containing protein</fullName>
    </submittedName>
</protein>
<feature type="domain" description="Apple" evidence="1">
    <location>
        <begin position="116"/>
        <end position="200"/>
    </location>
</feature>
<accession>A0A183UGS8</accession>
<reference evidence="4" key="1">
    <citation type="submission" date="2016-06" db="UniProtKB">
        <authorList>
            <consortium name="WormBaseParasite"/>
        </authorList>
    </citation>
    <scope>IDENTIFICATION</scope>
</reference>
<dbReference type="EMBL" id="UYWY01019737">
    <property type="protein sequence ID" value="VDM39019.1"/>
    <property type="molecule type" value="Genomic_DNA"/>
</dbReference>
<dbReference type="PANTHER" id="PTHR47327">
    <property type="entry name" value="FI18240P1-RELATED"/>
    <property type="match status" value="1"/>
</dbReference>
<evidence type="ECO:0000313" key="4">
    <source>
        <dbReference type="WBParaSite" id="TCNE_0000769801-mRNA-1"/>
    </source>
</evidence>
<reference evidence="2 3" key="2">
    <citation type="submission" date="2018-11" db="EMBL/GenBank/DDBJ databases">
        <authorList>
            <consortium name="Pathogen Informatics"/>
        </authorList>
    </citation>
    <scope>NUCLEOTIDE SEQUENCE [LARGE SCALE GENOMIC DNA]</scope>
</reference>
<name>A0A183UGS8_TOXCA</name>